<dbReference type="AlphaFoldDB" id="W7TK59"/>
<dbReference type="EMBL" id="AZIL01002790">
    <property type="protein sequence ID" value="EWM20806.1"/>
    <property type="molecule type" value="Genomic_DNA"/>
</dbReference>
<gene>
    <name evidence="1" type="ORF">Naga_101438g1</name>
</gene>
<protein>
    <submittedName>
        <fullName evidence="1">Uncharacterized protein</fullName>
    </submittedName>
</protein>
<evidence type="ECO:0000313" key="2">
    <source>
        <dbReference type="Proteomes" id="UP000019335"/>
    </source>
</evidence>
<accession>W7TK59</accession>
<name>W7TK59_9STRA</name>
<sequence>MGRYPRIPCSNVLDVEHFHRGRRPRREGTNTGSLCVFCTRCFAVILLGNHRTPSPGRFSPPSSSSVVSRVLRDGRQDDSISHRLQDKEDQPHHRILPSPFLLRRLCIDPFDSVSRLILSSFPVVGHLATLSVTRTSDPMPSIISATILVSTRANKS</sequence>
<evidence type="ECO:0000313" key="1">
    <source>
        <dbReference type="EMBL" id="EWM20806.1"/>
    </source>
</evidence>
<keyword evidence="2" id="KW-1185">Reference proteome</keyword>
<dbReference type="EMBL" id="AZIL01002790">
    <property type="protein sequence ID" value="EWM20805.1"/>
    <property type="molecule type" value="Genomic_DNA"/>
</dbReference>
<organism evidence="1 2">
    <name type="scientific">Nannochloropsis gaditana</name>
    <dbReference type="NCBI Taxonomy" id="72520"/>
    <lineage>
        <taxon>Eukaryota</taxon>
        <taxon>Sar</taxon>
        <taxon>Stramenopiles</taxon>
        <taxon>Ochrophyta</taxon>
        <taxon>Eustigmatophyceae</taxon>
        <taxon>Eustigmatales</taxon>
        <taxon>Monodopsidaceae</taxon>
        <taxon>Nannochloropsis</taxon>
    </lineage>
</organism>
<comment type="caution">
    <text evidence="1">The sequence shown here is derived from an EMBL/GenBank/DDBJ whole genome shotgun (WGS) entry which is preliminary data.</text>
</comment>
<dbReference type="Proteomes" id="UP000019335">
    <property type="component" value="Unassembled WGS sequence"/>
</dbReference>
<proteinExistence type="predicted"/>
<reference evidence="1 2" key="1">
    <citation type="journal article" date="2014" name="Mol. Plant">
        <title>Chromosome Scale Genome Assembly and Transcriptome Profiling of Nannochloropsis gaditana in Nitrogen Depletion.</title>
        <authorList>
            <person name="Corteggiani Carpinelli E."/>
            <person name="Telatin A."/>
            <person name="Vitulo N."/>
            <person name="Forcato C."/>
            <person name="D'Angelo M."/>
            <person name="Schiavon R."/>
            <person name="Vezzi A."/>
            <person name="Giacometti G.M."/>
            <person name="Morosinotto T."/>
            <person name="Valle G."/>
        </authorList>
    </citation>
    <scope>NUCLEOTIDE SEQUENCE [LARGE SCALE GENOMIC DNA]</scope>
    <source>
        <strain evidence="1 2">B-31</strain>
    </source>
</reference>